<dbReference type="GO" id="GO:0019323">
    <property type="term" value="P:pentose catabolic process"/>
    <property type="evidence" value="ECO:0007669"/>
    <property type="project" value="UniProtKB-UniRule"/>
</dbReference>
<feature type="binding site" evidence="10 13">
    <location>
        <position position="36"/>
    </location>
    <ligand>
        <name>a divalent metal cation</name>
        <dbReference type="ChEBI" id="CHEBI:60240"/>
    </ligand>
</feature>
<dbReference type="RefSeq" id="WP_013702041.1">
    <property type="nucleotide sequence ID" value="NC_015385.1"/>
</dbReference>
<evidence type="ECO:0000256" key="7">
    <source>
        <dbReference type="ARBA" id="ARBA00013188"/>
    </source>
</evidence>
<dbReference type="GO" id="GO:0005737">
    <property type="term" value="C:cytoplasm"/>
    <property type="evidence" value="ECO:0007669"/>
    <property type="project" value="UniProtKB-ARBA"/>
</dbReference>
<feature type="binding site" evidence="10 13">
    <location>
        <position position="178"/>
    </location>
    <ligand>
        <name>a divalent metal cation</name>
        <dbReference type="ChEBI" id="CHEBI:60240"/>
    </ligand>
</feature>
<dbReference type="HOGENOM" id="CLU_054856_2_1_12"/>
<gene>
    <name evidence="10" type="primary">rpe</name>
    <name evidence="15" type="ordered locus">Tresu_1871</name>
</gene>
<evidence type="ECO:0000313" key="15">
    <source>
        <dbReference type="EMBL" id="AEB14760.1"/>
    </source>
</evidence>
<comment type="cofactor">
    <cofactor evidence="2">
        <name>Mn(2+)</name>
        <dbReference type="ChEBI" id="CHEBI:29035"/>
    </cofactor>
</comment>
<dbReference type="PIRSF" id="PIRSF001461">
    <property type="entry name" value="RPE"/>
    <property type="match status" value="1"/>
</dbReference>
<feature type="binding site" evidence="10 14">
    <location>
        <position position="69"/>
    </location>
    <ligand>
        <name>substrate</name>
    </ligand>
</feature>
<dbReference type="Pfam" id="PF00834">
    <property type="entry name" value="Ribul_P_3_epim"/>
    <property type="match status" value="1"/>
</dbReference>
<reference evidence="16" key="2">
    <citation type="submission" date="2011-04" db="EMBL/GenBank/DDBJ databases">
        <title>The complete genome of chromosome of Treponema succinifaciens DSM 2489.</title>
        <authorList>
            <person name="Lucas S."/>
            <person name="Copeland A."/>
            <person name="Lapidus A."/>
            <person name="Bruce D."/>
            <person name="Goodwin L."/>
            <person name="Pitluck S."/>
            <person name="Peters L."/>
            <person name="Kyrpides N."/>
            <person name="Mavromatis K."/>
            <person name="Ivanova N."/>
            <person name="Ovchinnikova G."/>
            <person name="Teshima H."/>
            <person name="Detter J.C."/>
            <person name="Tapia R."/>
            <person name="Han C."/>
            <person name="Land M."/>
            <person name="Hauser L."/>
            <person name="Markowitz V."/>
            <person name="Cheng J.-F."/>
            <person name="Hugenholtz P."/>
            <person name="Woyke T."/>
            <person name="Wu D."/>
            <person name="Gronow S."/>
            <person name="Wellnitz S."/>
            <person name="Brambilla E."/>
            <person name="Klenk H.-P."/>
            <person name="Eisen J.A."/>
        </authorList>
    </citation>
    <scope>NUCLEOTIDE SEQUENCE [LARGE SCALE GENOMIC DNA]</scope>
    <source>
        <strain evidence="16">ATCC 33096 / DSM 2489 / 6091</strain>
    </source>
</reference>
<dbReference type="EC" id="5.1.3.1" evidence="7 10"/>
<feature type="binding site" evidence="10 14">
    <location>
        <position position="11"/>
    </location>
    <ligand>
        <name>substrate</name>
    </ligand>
</feature>
<evidence type="ECO:0000256" key="13">
    <source>
        <dbReference type="PIRSR" id="PIRSR001461-2"/>
    </source>
</evidence>
<evidence type="ECO:0000256" key="1">
    <source>
        <dbReference type="ARBA" id="ARBA00001782"/>
    </source>
</evidence>
<comment type="cofactor">
    <cofactor evidence="10 13">
        <name>a divalent metal cation</name>
        <dbReference type="ChEBI" id="CHEBI:60240"/>
    </cofactor>
    <text evidence="10 13">Binds 1 divalent metal cation per subunit.</text>
</comment>
<keyword evidence="8 10" id="KW-0479">Metal-binding</keyword>
<feature type="binding site" evidence="10 13">
    <location>
        <position position="69"/>
    </location>
    <ligand>
        <name>a divalent metal cation</name>
        <dbReference type="ChEBI" id="CHEBI:60240"/>
    </ligand>
</feature>
<dbReference type="STRING" id="869209.Tresu_1871"/>
<evidence type="ECO:0000256" key="9">
    <source>
        <dbReference type="ARBA" id="ARBA00023235"/>
    </source>
</evidence>
<name>F2NSI6_TRES6</name>
<keyword evidence="10 11" id="KW-0119">Carbohydrate metabolism</keyword>
<comment type="cofactor">
    <cofactor evidence="5">
        <name>Fe(2+)</name>
        <dbReference type="ChEBI" id="CHEBI:29033"/>
    </cofactor>
</comment>
<evidence type="ECO:0000256" key="2">
    <source>
        <dbReference type="ARBA" id="ARBA00001936"/>
    </source>
</evidence>
<evidence type="ECO:0000256" key="11">
    <source>
        <dbReference type="PIRNR" id="PIRNR001461"/>
    </source>
</evidence>
<dbReference type="eggNOG" id="COG0036">
    <property type="taxonomic scope" value="Bacteria"/>
</dbReference>
<evidence type="ECO:0000256" key="12">
    <source>
        <dbReference type="PIRSR" id="PIRSR001461-1"/>
    </source>
</evidence>
<keyword evidence="13" id="KW-0464">Manganese</keyword>
<comment type="cofactor">
    <cofactor evidence="4">
        <name>Zn(2+)</name>
        <dbReference type="ChEBI" id="CHEBI:29105"/>
    </cofactor>
</comment>
<keyword evidence="16" id="KW-1185">Reference proteome</keyword>
<feature type="active site" description="Proton donor" evidence="10 12">
    <location>
        <position position="178"/>
    </location>
</feature>
<dbReference type="GO" id="GO:0004750">
    <property type="term" value="F:D-ribulose-phosphate 3-epimerase activity"/>
    <property type="evidence" value="ECO:0007669"/>
    <property type="project" value="UniProtKB-UniRule"/>
</dbReference>
<dbReference type="Gene3D" id="3.20.20.70">
    <property type="entry name" value="Aldolase class I"/>
    <property type="match status" value="1"/>
</dbReference>
<reference evidence="15 16" key="1">
    <citation type="journal article" date="2011" name="Stand. Genomic Sci.">
        <title>Complete genome sequence of Treponema succinifaciens type strain (6091).</title>
        <authorList>
            <person name="Han C."/>
            <person name="Gronow S."/>
            <person name="Teshima H."/>
            <person name="Lapidus A."/>
            <person name="Nolan M."/>
            <person name="Lucas S."/>
            <person name="Hammon N."/>
            <person name="Deshpande S."/>
            <person name="Cheng J.F."/>
            <person name="Zeytun A."/>
            <person name="Tapia R."/>
            <person name="Goodwin L."/>
            <person name="Pitluck S."/>
            <person name="Liolios K."/>
            <person name="Pagani I."/>
            <person name="Ivanova N."/>
            <person name="Mavromatis K."/>
            <person name="Mikhailova N."/>
            <person name="Huntemann M."/>
            <person name="Pati A."/>
            <person name="Chen A."/>
            <person name="Palaniappan K."/>
            <person name="Land M."/>
            <person name="Hauser L."/>
            <person name="Brambilla E.M."/>
            <person name="Rohde M."/>
            <person name="Goker M."/>
            <person name="Woyke T."/>
            <person name="Bristow J."/>
            <person name="Eisen J.A."/>
            <person name="Markowitz V."/>
            <person name="Hugenholtz P."/>
            <person name="Kyrpides N.C."/>
            <person name="Klenk H.P."/>
            <person name="Detter J.C."/>
        </authorList>
    </citation>
    <scope>NUCLEOTIDE SEQUENCE [LARGE SCALE GENOMIC DNA]</scope>
    <source>
        <strain evidence="16">ATCC 33096 / DSM 2489 / 6091</strain>
    </source>
</reference>
<dbReference type="EMBL" id="CP002631">
    <property type="protein sequence ID" value="AEB14760.1"/>
    <property type="molecule type" value="Genomic_DNA"/>
</dbReference>
<protein>
    <recommendedName>
        <fullName evidence="7 10">Ribulose-phosphate 3-epimerase</fullName>
        <ecNumber evidence="7 10">5.1.3.1</ecNumber>
    </recommendedName>
</protein>
<dbReference type="GO" id="GO:0006098">
    <property type="term" value="P:pentose-phosphate shunt"/>
    <property type="evidence" value="ECO:0007669"/>
    <property type="project" value="UniProtKB-UniRule"/>
</dbReference>
<comment type="caution">
    <text evidence="10">Lacks conserved residue(s) required for the propagation of feature annotation.</text>
</comment>
<keyword evidence="9 10" id="KW-0413">Isomerase</keyword>
<feature type="binding site" evidence="10 14">
    <location>
        <begin position="200"/>
        <end position="201"/>
    </location>
    <ligand>
        <name>substrate</name>
    </ligand>
</feature>
<dbReference type="GO" id="GO:0046872">
    <property type="term" value="F:metal ion binding"/>
    <property type="evidence" value="ECO:0007669"/>
    <property type="project" value="UniProtKB-UniRule"/>
</dbReference>
<dbReference type="FunFam" id="3.20.20.70:FF:000004">
    <property type="entry name" value="Ribulose-phosphate 3-epimerase"/>
    <property type="match status" value="1"/>
</dbReference>
<evidence type="ECO:0000256" key="6">
    <source>
        <dbReference type="ARBA" id="ARBA00009541"/>
    </source>
</evidence>
<dbReference type="HAMAP" id="MF_02227">
    <property type="entry name" value="RPE"/>
    <property type="match status" value="1"/>
</dbReference>
<comment type="cofactor">
    <cofactor evidence="3">
        <name>Co(2+)</name>
        <dbReference type="ChEBI" id="CHEBI:48828"/>
    </cofactor>
</comment>
<evidence type="ECO:0000256" key="8">
    <source>
        <dbReference type="ARBA" id="ARBA00022723"/>
    </source>
</evidence>
<dbReference type="AlphaFoldDB" id="F2NSI6"/>
<dbReference type="KEGG" id="tsu:Tresu_1871"/>
<dbReference type="GeneID" id="302999010"/>
<feature type="binding site" evidence="10">
    <location>
        <begin position="178"/>
        <end position="180"/>
    </location>
    <ligand>
        <name>substrate</name>
    </ligand>
</feature>
<organism evidence="15 16">
    <name type="scientific">Treponema succinifaciens (strain ATCC 33096 / DSM 2489 / 6091)</name>
    <dbReference type="NCBI Taxonomy" id="869209"/>
    <lineage>
        <taxon>Bacteria</taxon>
        <taxon>Pseudomonadati</taxon>
        <taxon>Spirochaetota</taxon>
        <taxon>Spirochaetia</taxon>
        <taxon>Spirochaetales</taxon>
        <taxon>Treponemataceae</taxon>
        <taxon>Treponema</taxon>
    </lineage>
</organism>
<evidence type="ECO:0000256" key="10">
    <source>
        <dbReference type="HAMAP-Rule" id="MF_02227"/>
    </source>
</evidence>
<sequence length="211" mass="23365">MKKNSRFLSPSLLSADFSDLTSAFKFIEEKGSSFVHVDVMDGHFVPQVSYGQPVISSIRKCTKLPFDVHLMIERPENSIVSYIESGADFVTFHIEATCHADRCVQLVHDAGKKAGIALCPATPLSAVEELLPFVDIVLVMSVNPGWGGQKLIPYTIEKIRKLADIQREKNFKYLISVDGGINQETLEDVLEAGTDIVVSGSSFFRGNLEWK</sequence>
<dbReference type="InterPro" id="IPR011060">
    <property type="entry name" value="RibuloseP-bd_barrel"/>
</dbReference>
<dbReference type="PANTHER" id="PTHR11749">
    <property type="entry name" value="RIBULOSE-5-PHOSPHATE-3-EPIMERASE"/>
    <property type="match status" value="1"/>
</dbReference>
<comment type="catalytic activity">
    <reaction evidence="1 10 11">
        <text>D-ribulose 5-phosphate = D-xylulose 5-phosphate</text>
        <dbReference type="Rhea" id="RHEA:13677"/>
        <dbReference type="ChEBI" id="CHEBI:57737"/>
        <dbReference type="ChEBI" id="CHEBI:58121"/>
        <dbReference type="EC" id="5.1.3.1"/>
    </reaction>
</comment>
<evidence type="ECO:0000256" key="14">
    <source>
        <dbReference type="PIRSR" id="PIRSR001461-3"/>
    </source>
</evidence>
<dbReference type="CDD" id="cd00429">
    <property type="entry name" value="RPE"/>
    <property type="match status" value="1"/>
</dbReference>
<comment type="similarity">
    <text evidence="6 10 11">Belongs to the ribulose-phosphate 3-epimerase family.</text>
</comment>
<evidence type="ECO:0000256" key="5">
    <source>
        <dbReference type="ARBA" id="ARBA00001954"/>
    </source>
</evidence>
<dbReference type="SUPFAM" id="SSF51366">
    <property type="entry name" value="Ribulose-phoshate binding barrel"/>
    <property type="match status" value="1"/>
</dbReference>
<dbReference type="Proteomes" id="UP000006852">
    <property type="component" value="Chromosome"/>
</dbReference>
<keyword evidence="13" id="KW-0170">Cobalt</keyword>
<feature type="binding site" evidence="14">
    <location>
        <position position="180"/>
    </location>
    <ligand>
        <name>substrate</name>
    </ligand>
</feature>
<comment type="function">
    <text evidence="10">Catalyzes the reversible epimerization of D-ribulose 5-phosphate to D-xylulose 5-phosphate.</text>
</comment>
<dbReference type="NCBIfam" id="NF004076">
    <property type="entry name" value="PRK05581.1-4"/>
    <property type="match status" value="1"/>
</dbReference>
<dbReference type="InterPro" id="IPR000056">
    <property type="entry name" value="Ribul_P_3_epim-like"/>
</dbReference>
<dbReference type="InterPro" id="IPR026019">
    <property type="entry name" value="Ribul_P_3_epim"/>
</dbReference>
<dbReference type="InterPro" id="IPR013785">
    <property type="entry name" value="Aldolase_TIM"/>
</dbReference>
<feature type="binding site" evidence="10 13">
    <location>
        <position position="38"/>
    </location>
    <ligand>
        <name>a divalent metal cation</name>
        <dbReference type="ChEBI" id="CHEBI:60240"/>
    </ligand>
</feature>
<dbReference type="NCBIfam" id="TIGR01163">
    <property type="entry name" value="rpe"/>
    <property type="match status" value="1"/>
</dbReference>
<feature type="binding site" evidence="14">
    <location>
        <begin position="145"/>
        <end position="148"/>
    </location>
    <ligand>
        <name>substrate</name>
    </ligand>
</feature>
<proteinExistence type="inferred from homology"/>
<dbReference type="OrthoDB" id="1645589at2"/>
<keyword evidence="13" id="KW-0862">Zinc</keyword>
<evidence type="ECO:0000256" key="3">
    <source>
        <dbReference type="ARBA" id="ARBA00001941"/>
    </source>
</evidence>
<feature type="active site" description="Proton acceptor" evidence="10 12">
    <location>
        <position position="38"/>
    </location>
</feature>
<evidence type="ECO:0000313" key="16">
    <source>
        <dbReference type="Proteomes" id="UP000006852"/>
    </source>
</evidence>
<comment type="pathway">
    <text evidence="10">Carbohydrate degradation.</text>
</comment>
<accession>F2NSI6</accession>
<evidence type="ECO:0000256" key="4">
    <source>
        <dbReference type="ARBA" id="ARBA00001947"/>
    </source>
</evidence>